<dbReference type="PANTHER" id="PTHR24346:SF49">
    <property type="entry name" value="NIM1 SERINE_THREONINE PROTEIN KINASE"/>
    <property type="match status" value="1"/>
</dbReference>
<dbReference type="PROSITE" id="PS00108">
    <property type="entry name" value="PROTEIN_KINASE_ST"/>
    <property type="match status" value="1"/>
</dbReference>
<dbReference type="WBParaSite" id="maker-uti_cns_0013758-snap-gene-0.2-mRNA-1">
    <property type="protein sequence ID" value="maker-uti_cns_0013758-snap-gene-0.2-mRNA-1"/>
    <property type="gene ID" value="maker-uti_cns_0013758-snap-gene-0.2"/>
</dbReference>
<dbReference type="SMART" id="SM00220">
    <property type="entry name" value="S_TKc"/>
    <property type="match status" value="1"/>
</dbReference>
<feature type="domain" description="Protein kinase" evidence="4">
    <location>
        <begin position="1"/>
        <end position="202"/>
    </location>
</feature>
<feature type="region of interest" description="Disordered" evidence="3">
    <location>
        <begin position="287"/>
        <end position="319"/>
    </location>
</feature>
<evidence type="ECO:0000259" key="4">
    <source>
        <dbReference type="PROSITE" id="PS50011"/>
    </source>
</evidence>
<keyword evidence="5" id="KW-1185">Reference proteome</keyword>
<dbReference type="InterPro" id="IPR011009">
    <property type="entry name" value="Kinase-like_dom_sf"/>
</dbReference>
<dbReference type="GO" id="GO:0005737">
    <property type="term" value="C:cytoplasm"/>
    <property type="evidence" value="ECO:0007669"/>
    <property type="project" value="TreeGrafter"/>
</dbReference>
<keyword evidence="2" id="KW-0067">ATP-binding</keyword>
<dbReference type="Proteomes" id="UP000095280">
    <property type="component" value="Unplaced"/>
</dbReference>
<keyword evidence="1" id="KW-0547">Nucleotide-binding</keyword>
<dbReference type="Pfam" id="PF00069">
    <property type="entry name" value="Pkinase"/>
    <property type="match status" value="1"/>
</dbReference>
<evidence type="ECO:0000256" key="2">
    <source>
        <dbReference type="ARBA" id="ARBA00022840"/>
    </source>
</evidence>
<dbReference type="GO" id="GO:0000226">
    <property type="term" value="P:microtubule cytoskeleton organization"/>
    <property type="evidence" value="ECO:0007669"/>
    <property type="project" value="TreeGrafter"/>
</dbReference>
<evidence type="ECO:0000256" key="3">
    <source>
        <dbReference type="SAM" id="MobiDB-lite"/>
    </source>
</evidence>
<proteinExistence type="predicted"/>
<dbReference type="InterPro" id="IPR008271">
    <property type="entry name" value="Ser/Thr_kinase_AS"/>
</dbReference>
<dbReference type="AlphaFoldDB" id="A0A1I8IM78"/>
<evidence type="ECO:0000313" key="5">
    <source>
        <dbReference type="Proteomes" id="UP000095280"/>
    </source>
</evidence>
<accession>A0A1I8IM78</accession>
<dbReference type="GO" id="GO:0005524">
    <property type="term" value="F:ATP binding"/>
    <property type="evidence" value="ECO:0007669"/>
    <property type="project" value="UniProtKB-KW"/>
</dbReference>
<dbReference type="PANTHER" id="PTHR24346">
    <property type="entry name" value="MAP/MICROTUBULE AFFINITY-REGULATING KINASE"/>
    <property type="match status" value="1"/>
</dbReference>
<dbReference type="SUPFAM" id="SSF56112">
    <property type="entry name" value="Protein kinase-like (PK-like)"/>
    <property type="match status" value="2"/>
</dbReference>
<dbReference type="Gene3D" id="1.10.510.10">
    <property type="entry name" value="Transferase(Phosphotransferase) domain 1"/>
    <property type="match status" value="2"/>
</dbReference>
<feature type="compositionally biased region" description="Basic and acidic residues" evidence="3">
    <location>
        <begin position="207"/>
        <end position="251"/>
    </location>
</feature>
<evidence type="ECO:0000256" key="1">
    <source>
        <dbReference type="ARBA" id="ARBA00022741"/>
    </source>
</evidence>
<dbReference type="GO" id="GO:0050321">
    <property type="term" value="F:tau-protein kinase activity"/>
    <property type="evidence" value="ECO:0007669"/>
    <property type="project" value="TreeGrafter"/>
</dbReference>
<feature type="region of interest" description="Disordered" evidence="3">
    <location>
        <begin position="207"/>
        <end position="255"/>
    </location>
</feature>
<sequence length="319" mass="35091">MERLQHPCVICLFEVIESVAKLHLVMEFAPGGELFTKIRREGRMAEARARNIFGQVAAAVEHMHSRHVVHRDLKAENVFFAGPRVTSGTSASARWPGRSRSCTHSAARRPTRARAFPPGILIDLSGPAGGHLGAGRPAVLHAGRALPFRAATLGRLRQLVLDSDFRLPAFISEPARQLVAALLQSEPDARPKATEVAGAAWLTEAAAAERRAAQRKPQAAERPEEPPGEERNGQRDTRREERRRQRREAAARRQLSQLGIDERSLEEAAGRSVRSPVGGAYRIALHRLCSKDREKASTGTTKETKTMARRGDREGNETG</sequence>
<name>A0A1I8IM78_9PLAT</name>
<dbReference type="GO" id="GO:0035556">
    <property type="term" value="P:intracellular signal transduction"/>
    <property type="evidence" value="ECO:0007669"/>
    <property type="project" value="TreeGrafter"/>
</dbReference>
<feature type="compositionally biased region" description="Basic and acidic residues" evidence="3">
    <location>
        <begin position="289"/>
        <end position="319"/>
    </location>
</feature>
<dbReference type="InterPro" id="IPR000719">
    <property type="entry name" value="Prot_kinase_dom"/>
</dbReference>
<organism evidence="5 6">
    <name type="scientific">Macrostomum lignano</name>
    <dbReference type="NCBI Taxonomy" id="282301"/>
    <lineage>
        <taxon>Eukaryota</taxon>
        <taxon>Metazoa</taxon>
        <taxon>Spiralia</taxon>
        <taxon>Lophotrochozoa</taxon>
        <taxon>Platyhelminthes</taxon>
        <taxon>Rhabditophora</taxon>
        <taxon>Macrostomorpha</taxon>
        <taxon>Macrostomida</taxon>
        <taxon>Macrostomidae</taxon>
        <taxon>Macrostomum</taxon>
    </lineage>
</organism>
<reference evidence="6" key="1">
    <citation type="submission" date="2016-11" db="UniProtKB">
        <authorList>
            <consortium name="WormBaseParasite"/>
        </authorList>
    </citation>
    <scope>IDENTIFICATION</scope>
</reference>
<dbReference type="PROSITE" id="PS50011">
    <property type="entry name" value="PROTEIN_KINASE_DOM"/>
    <property type="match status" value="1"/>
</dbReference>
<evidence type="ECO:0000313" key="6">
    <source>
        <dbReference type="WBParaSite" id="maker-uti_cns_0013758-snap-gene-0.2-mRNA-1"/>
    </source>
</evidence>
<protein>
    <submittedName>
        <fullName evidence="6">Protein kinase domain-containing protein</fullName>
    </submittedName>
</protein>